<accession>A0A9R1C730</accession>
<dbReference type="Gene3D" id="2.170.130.10">
    <property type="entry name" value="TonB-dependent receptor, plug domain"/>
    <property type="match status" value="1"/>
</dbReference>
<dbReference type="FunFam" id="2.60.40.1120:FF:000003">
    <property type="entry name" value="Outer membrane protein Omp121"/>
    <property type="match status" value="1"/>
</dbReference>
<dbReference type="InterPro" id="IPR008969">
    <property type="entry name" value="CarboxyPept-like_regulatory"/>
</dbReference>
<keyword evidence="4 8" id="KW-0812">Transmembrane</keyword>
<evidence type="ECO:0000259" key="11">
    <source>
        <dbReference type="Pfam" id="PF07715"/>
    </source>
</evidence>
<dbReference type="GO" id="GO:0009279">
    <property type="term" value="C:cell outer membrane"/>
    <property type="evidence" value="ECO:0007669"/>
    <property type="project" value="UniProtKB-SubCell"/>
</dbReference>
<keyword evidence="6 8" id="KW-0472">Membrane</keyword>
<evidence type="ECO:0000256" key="6">
    <source>
        <dbReference type="ARBA" id="ARBA00023136"/>
    </source>
</evidence>
<evidence type="ECO:0000259" key="10">
    <source>
        <dbReference type="Pfam" id="PF00593"/>
    </source>
</evidence>
<keyword evidence="13" id="KW-1185">Reference proteome</keyword>
<sequence length="1057" mass="117991">MSLTPAFGVQKAWAETQEAQQSSVHGTVVDENGDPVIGATVLVDGRTKDGAITDLDGNFTINVKPGTRLKISYVGYVTQTVSASNNMRIQLKVEDTTLQGVEVVAYGTQKKVTVTGALSSVKSEDLVRTPVSSINNVLAGQLSGVTTVQMSGEPGSDAASIFVRGKGSWENSSPLIQVDGVERTMSDIDPNEIESITVLKDASATAVFGVRGANGVILITTKRGAEGKAKISASTSFSALTPTKMVKQASSLDYALFYNQMRANDGLTPYFSDDVINHFRTGDDPIRFPNTRWTDYLMKDATLQTQTNVNISGGTKKLRYFVSGGMFTQGGLFKQFDQQYTNDYRYKRFNYRANIDLDITPTTTLSANLSGVLDKAQKPYTGLGSGRMIVNMYWATPFSSPGIVDGKLIANGNDAADNPDGEVLPFIGQNGMSYYGSGFMNTENNKMSVDLQLNQKLDFITKGLSWKIKGSYNSNFLVYKQGSSAIATYTPVLRAATDEAGNVIYSDADAQIPLYNMLLRKNGDYTPPSYSETHGIGRNWYFETALNYARRFGKHDFSGLVLYNQSKTYYPNGSYSDIPHGYVGLVGRVTYNYDYKYMAEFNMGYNGSENFAPGKRYGFFPAGSVGWVVSEEKFFKPLKKVVSFLKLRASWGLVGSDWLGSAYRFYYTPDPYNVNQTALFNRTGKDGGAYGYNFGVENGTTKYGAVEASKHNPDVTWERAFKQDYGIDINFLKDRLTMTADWYHEHRKNIFVSDNTVPVFIGFTAPLANLGVAHSWGWEVSLGWNDKIGDNFRYWAKLNLSYNQNEVLEMKEAPMNNAYQYQKGHRIGARSMYKFWKYYYDGAEADYEKEFGSAFPKQIVKKLKPGDAVYVDLDKNGVIDANDMSRDNGYTDDPQYIAGLQFGFQWKGLSMSAQFTGAWNVTRLISDVFRQPFYRSSSNNDGGLLQYHVDNTWTPDNPSQSAEYPRATWENAVQNYATSTLYEKDAKYLRLKTLQVAYDFRFPWMHTLGLNQLQLALSGYNLFTVTPYKWGDPETRASSSPSYPLQRTYTISLKLGF</sequence>
<dbReference type="InterPro" id="IPR000531">
    <property type="entry name" value="Beta-barrel_TonB"/>
</dbReference>
<keyword evidence="5 9" id="KW-0798">TonB box</keyword>
<evidence type="ECO:0000256" key="3">
    <source>
        <dbReference type="ARBA" id="ARBA00022452"/>
    </source>
</evidence>
<dbReference type="NCBIfam" id="TIGR04057">
    <property type="entry name" value="SusC_RagA_signa"/>
    <property type="match status" value="1"/>
</dbReference>
<dbReference type="Pfam" id="PF13715">
    <property type="entry name" value="CarbopepD_reg_2"/>
    <property type="match status" value="1"/>
</dbReference>
<dbReference type="AlphaFoldDB" id="A0A9R1C730"/>
<dbReference type="InterPro" id="IPR036942">
    <property type="entry name" value="Beta-barrel_TonB_sf"/>
</dbReference>
<evidence type="ECO:0000313" key="13">
    <source>
        <dbReference type="Proteomes" id="UP000825483"/>
    </source>
</evidence>
<feature type="domain" description="TonB-dependent receptor-like beta-barrel" evidence="10">
    <location>
        <begin position="411"/>
        <end position="890"/>
    </location>
</feature>
<gene>
    <name evidence="12" type="ORF">PRLR5076_00710</name>
</gene>
<dbReference type="InterPro" id="IPR037066">
    <property type="entry name" value="Plug_dom_sf"/>
</dbReference>
<comment type="subcellular location">
    <subcellularLocation>
        <location evidence="1 8">Cell outer membrane</location>
        <topology evidence="1 8">Multi-pass membrane protein</topology>
    </subcellularLocation>
</comment>
<dbReference type="FunFam" id="2.170.130.10:FF:000003">
    <property type="entry name" value="SusC/RagA family TonB-linked outer membrane protein"/>
    <property type="match status" value="1"/>
</dbReference>
<organism evidence="12 13">
    <name type="scientific">Prevotella lacticifex</name>
    <dbReference type="NCBI Taxonomy" id="2854755"/>
    <lineage>
        <taxon>Bacteria</taxon>
        <taxon>Pseudomonadati</taxon>
        <taxon>Bacteroidota</taxon>
        <taxon>Bacteroidia</taxon>
        <taxon>Bacteroidales</taxon>
        <taxon>Prevotellaceae</taxon>
        <taxon>Prevotella</taxon>
    </lineage>
</organism>
<dbReference type="InterPro" id="IPR039426">
    <property type="entry name" value="TonB-dep_rcpt-like"/>
</dbReference>
<dbReference type="InterPro" id="IPR012910">
    <property type="entry name" value="Plug_dom"/>
</dbReference>
<evidence type="ECO:0000256" key="8">
    <source>
        <dbReference type="PROSITE-ProRule" id="PRU01360"/>
    </source>
</evidence>
<evidence type="ECO:0000256" key="7">
    <source>
        <dbReference type="ARBA" id="ARBA00023237"/>
    </source>
</evidence>
<dbReference type="Pfam" id="PF00593">
    <property type="entry name" value="TonB_dep_Rec_b-barrel"/>
    <property type="match status" value="1"/>
</dbReference>
<dbReference type="InterPro" id="IPR023996">
    <property type="entry name" value="TonB-dep_OMP_SusC/RagA"/>
</dbReference>
<dbReference type="InterPro" id="IPR018247">
    <property type="entry name" value="EF_Hand_1_Ca_BS"/>
</dbReference>
<protein>
    <submittedName>
        <fullName evidence="12">SusC/RagA family TonB-linked outer membrane protein</fullName>
    </submittedName>
</protein>
<dbReference type="Proteomes" id="UP000825483">
    <property type="component" value="Unassembled WGS sequence"/>
</dbReference>
<comment type="similarity">
    <text evidence="8 9">Belongs to the TonB-dependent receptor family.</text>
</comment>
<dbReference type="NCBIfam" id="TIGR04056">
    <property type="entry name" value="OMP_RagA_SusC"/>
    <property type="match status" value="1"/>
</dbReference>
<proteinExistence type="inferred from homology"/>
<dbReference type="PROSITE" id="PS00018">
    <property type="entry name" value="EF_HAND_1"/>
    <property type="match status" value="1"/>
</dbReference>
<dbReference type="Gene3D" id="2.40.170.20">
    <property type="entry name" value="TonB-dependent receptor, beta-barrel domain"/>
    <property type="match status" value="1"/>
</dbReference>
<dbReference type="Pfam" id="PF07715">
    <property type="entry name" value="Plug"/>
    <property type="match status" value="1"/>
</dbReference>
<keyword evidence="3 8" id="KW-1134">Transmembrane beta strand</keyword>
<dbReference type="InterPro" id="IPR023997">
    <property type="entry name" value="TonB-dep_OMP_SusC/RagA_CS"/>
</dbReference>
<keyword evidence="2 8" id="KW-0813">Transport</keyword>
<dbReference type="SUPFAM" id="SSF56935">
    <property type="entry name" value="Porins"/>
    <property type="match status" value="1"/>
</dbReference>
<feature type="domain" description="TonB-dependent receptor plug" evidence="11">
    <location>
        <begin position="111"/>
        <end position="216"/>
    </location>
</feature>
<evidence type="ECO:0000256" key="5">
    <source>
        <dbReference type="ARBA" id="ARBA00023077"/>
    </source>
</evidence>
<reference evidence="12" key="1">
    <citation type="journal article" date="2022" name="Int. J. Syst. Evol. Microbiol.">
        <title>Prevotella lacticifex sp. nov., isolated from the rumen of cows.</title>
        <authorList>
            <person name="Shinkai T."/>
            <person name="Ikeyama N."/>
            <person name="Kumagai M."/>
            <person name="Ohmori H."/>
            <person name="Sakamoto M."/>
            <person name="Ohkuma M."/>
            <person name="Mitsumori M."/>
        </authorList>
    </citation>
    <scope>NUCLEOTIDE SEQUENCE</scope>
    <source>
        <strain evidence="12">R5076</strain>
    </source>
</reference>
<evidence type="ECO:0000256" key="1">
    <source>
        <dbReference type="ARBA" id="ARBA00004571"/>
    </source>
</evidence>
<evidence type="ECO:0000256" key="9">
    <source>
        <dbReference type="RuleBase" id="RU003357"/>
    </source>
</evidence>
<evidence type="ECO:0000256" key="4">
    <source>
        <dbReference type="ARBA" id="ARBA00022692"/>
    </source>
</evidence>
<name>A0A9R1C730_9BACT</name>
<comment type="caution">
    <text evidence="12">The sequence shown here is derived from an EMBL/GenBank/DDBJ whole genome shotgun (WGS) entry which is preliminary data.</text>
</comment>
<dbReference type="Gene3D" id="2.60.40.1120">
    <property type="entry name" value="Carboxypeptidase-like, regulatory domain"/>
    <property type="match status" value="1"/>
</dbReference>
<evidence type="ECO:0000256" key="2">
    <source>
        <dbReference type="ARBA" id="ARBA00022448"/>
    </source>
</evidence>
<keyword evidence="7 8" id="KW-0998">Cell outer membrane</keyword>
<dbReference type="EMBL" id="BPUB01000001">
    <property type="protein sequence ID" value="GJG57220.1"/>
    <property type="molecule type" value="Genomic_DNA"/>
</dbReference>
<dbReference type="PROSITE" id="PS52016">
    <property type="entry name" value="TONB_DEPENDENT_REC_3"/>
    <property type="match status" value="1"/>
</dbReference>
<evidence type="ECO:0000313" key="12">
    <source>
        <dbReference type="EMBL" id="GJG57220.1"/>
    </source>
</evidence>
<dbReference type="SUPFAM" id="SSF49464">
    <property type="entry name" value="Carboxypeptidase regulatory domain-like"/>
    <property type="match status" value="1"/>
</dbReference>